<keyword evidence="2" id="KW-1185">Reference proteome</keyword>
<comment type="caution">
    <text evidence="1">The sequence shown here is derived from an EMBL/GenBank/DDBJ whole genome shotgun (WGS) entry which is preliminary data.</text>
</comment>
<dbReference type="EMBL" id="JAUIQD010000005">
    <property type="protein sequence ID" value="KAK3349556.1"/>
    <property type="molecule type" value="Genomic_DNA"/>
</dbReference>
<reference evidence="1" key="2">
    <citation type="submission" date="2023-06" db="EMBL/GenBank/DDBJ databases">
        <authorList>
            <consortium name="Lawrence Berkeley National Laboratory"/>
            <person name="Haridas S."/>
            <person name="Hensen N."/>
            <person name="Bonometti L."/>
            <person name="Westerberg I."/>
            <person name="Brannstrom I.O."/>
            <person name="Guillou S."/>
            <person name="Cros-Aarteil S."/>
            <person name="Calhoun S."/>
            <person name="Kuo A."/>
            <person name="Mondo S."/>
            <person name="Pangilinan J."/>
            <person name="Riley R."/>
            <person name="Labutti K."/>
            <person name="Andreopoulos B."/>
            <person name="Lipzen A."/>
            <person name="Chen C."/>
            <person name="Yanf M."/>
            <person name="Daum C."/>
            <person name="Ng V."/>
            <person name="Clum A."/>
            <person name="Steindorff A."/>
            <person name="Ohm R."/>
            <person name="Martin F."/>
            <person name="Silar P."/>
            <person name="Natvig D."/>
            <person name="Lalanne C."/>
            <person name="Gautier V."/>
            <person name="Ament-Velasquez S.L."/>
            <person name="Kruys A."/>
            <person name="Hutchinson M.I."/>
            <person name="Powell A.J."/>
            <person name="Barry K."/>
            <person name="Miller A.N."/>
            <person name="Grigoriev I.V."/>
            <person name="Debuchy R."/>
            <person name="Gladieux P."/>
            <person name="Thoren M.H."/>
            <person name="Johannesson H."/>
        </authorList>
    </citation>
    <scope>NUCLEOTIDE SEQUENCE</scope>
    <source>
        <strain evidence="1">CBS 955.72</strain>
    </source>
</reference>
<gene>
    <name evidence="1" type="ORF">B0T25DRAFT_582468</name>
</gene>
<reference evidence="1" key="1">
    <citation type="journal article" date="2023" name="Mol. Phylogenet. Evol.">
        <title>Genome-scale phylogeny and comparative genomics of the fungal order Sordariales.</title>
        <authorList>
            <person name="Hensen N."/>
            <person name="Bonometti L."/>
            <person name="Westerberg I."/>
            <person name="Brannstrom I.O."/>
            <person name="Guillou S."/>
            <person name="Cros-Aarteil S."/>
            <person name="Calhoun S."/>
            <person name="Haridas S."/>
            <person name="Kuo A."/>
            <person name="Mondo S."/>
            <person name="Pangilinan J."/>
            <person name="Riley R."/>
            <person name="LaButti K."/>
            <person name="Andreopoulos B."/>
            <person name="Lipzen A."/>
            <person name="Chen C."/>
            <person name="Yan M."/>
            <person name="Daum C."/>
            <person name="Ng V."/>
            <person name="Clum A."/>
            <person name="Steindorff A."/>
            <person name="Ohm R.A."/>
            <person name="Martin F."/>
            <person name="Silar P."/>
            <person name="Natvig D.O."/>
            <person name="Lalanne C."/>
            <person name="Gautier V."/>
            <person name="Ament-Velasquez S.L."/>
            <person name="Kruys A."/>
            <person name="Hutchinson M.I."/>
            <person name="Powell A.J."/>
            <person name="Barry K."/>
            <person name="Miller A.N."/>
            <person name="Grigoriev I.V."/>
            <person name="Debuchy R."/>
            <person name="Gladieux P."/>
            <person name="Hiltunen Thoren M."/>
            <person name="Johannesson H."/>
        </authorList>
    </citation>
    <scope>NUCLEOTIDE SEQUENCE</scope>
    <source>
        <strain evidence="1">CBS 955.72</strain>
    </source>
</reference>
<proteinExistence type="predicted"/>
<protein>
    <submittedName>
        <fullName evidence="1">Uncharacterized protein</fullName>
    </submittedName>
</protein>
<evidence type="ECO:0000313" key="2">
    <source>
        <dbReference type="Proteomes" id="UP001275084"/>
    </source>
</evidence>
<name>A0AAJ0MCF9_9PEZI</name>
<accession>A0AAJ0MCF9</accession>
<dbReference type="Proteomes" id="UP001275084">
    <property type="component" value="Unassembled WGS sequence"/>
</dbReference>
<dbReference type="AlphaFoldDB" id="A0AAJ0MCF9"/>
<evidence type="ECO:0000313" key="1">
    <source>
        <dbReference type="EMBL" id="KAK3349556.1"/>
    </source>
</evidence>
<organism evidence="1 2">
    <name type="scientific">Lasiosphaeria hispida</name>
    <dbReference type="NCBI Taxonomy" id="260671"/>
    <lineage>
        <taxon>Eukaryota</taxon>
        <taxon>Fungi</taxon>
        <taxon>Dikarya</taxon>
        <taxon>Ascomycota</taxon>
        <taxon>Pezizomycotina</taxon>
        <taxon>Sordariomycetes</taxon>
        <taxon>Sordariomycetidae</taxon>
        <taxon>Sordariales</taxon>
        <taxon>Lasiosphaeriaceae</taxon>
        <taxon>Lasiosphaeria</taxon>
    </lineage>
</organism>
<sequence length="266" mass="29952">MVPTHSLCQGTANVSEDDNLWWIIVMLNCVDVVGPMENGLFWTTQNISPPNGQLLPWKGRVPGYHRRDFQPSWAIDLVGCWKLHEFPDRPIAESRWTRSIILFAQSLQTLSEYQLGELTRERIFSAWVANSLGREMFQFDPKNPDEDINLITDSPICGGFGQCHLWFHGGAVVSLSQEVTSEVGVLRRSTLPTGAAVHRGKMQYARYRLRAALYRFFRLAPSSVHQILDADIPYLNSMRKACAYPFYAIGASPAGLAEAITADMCM</sequence>